<proteinExistence type="predicted"/>
<dbReference type="GO" id="GO:0003677">
    <property type="term" value="F:DNA binding"/>
    <property type="evidence" value="ECO:0007669"/>
    <property type="project" value="UniProtKB-UniRule"/>
</dbReference>
<reference evidence="3 4" key="1">
    <citation type="journal article" date="2016" name="Nat. Commun.">
        <title>Thousands of microbial genomes shed light on interconnected biogeochemical processes in an aquifer system.</title>
        <authorList>
            <person name="Anantharaman K."/>
            <person name="Brown C.T."/>
            <person name="Hug L.A."/>
            <person name="Sharon I."/>
            <person name="Castelle C.J."/>
            <person name="Probst A.J."/>
            <person name="Thomas B.C."/>
            <person name="Singh A."/>
            <person name="Wilkins M.J."/>
            <person name="Karaoz U."/>
            <person name="Brodie E.L."/>
            <person name="Williams K.H."/>
            <person name="Hubbard S.S."/>
            <person name="Banfield J.F."/>
        </authorList>
    </citation>
    <scope>NUCLEOTIDE SEQUENCE [LARGE SCALE GENOMIC DNA]</scope>
</reference>
<evidence type="ECO:0000256" key="1">
    <source>
        <dbReference type="PROSITE-ProRule" id="PRU01076"/>
    </source>
</evidence>
<gene>
    <name evidence="3" type="ORF">A2968_06260</name>
</gene>
<dbReference type="Gene3D" id="2.10.260.10">
    <property type="match status" value="1"/>
</dbReference>
<dbReference type="InterPro" id="IPR037914">
    <property type="entry name" value="SpoVT-AbrB_sf"/>
</dbReference>
<name>A0A1F6BH77_9BACT</name>
<dbReference type="STRING" id="1798391.A2968_06260"/>
<dbReference type="InterPro" id="IPR007159">
    <property type="entry name" value="SpoVT-AbrB_dom"/>
</dbReference>
<dbReference type="Proteomes" id="UP000176228">
    <property type="component" value="Unassembled WGS sequence"/>
</dbReference>
<evidence type="ECO:0000259" key="2">
    <source>
        <dbReference type="PROSITE" id="PS51740"/>
    </source>
</evidence>
<comment type="caution">
    <text evidence="3">The sequence shown here is derived from an EMBL/GenBank/DDBJ whole genome shotgun (WGS) entry which is preliminary data.</text>
</comment>
<dbReference type="PROSITE" id="PS51740">
    <property type="entry name" value="SPOVT_ABRB"/>
    <property type="match status" value="1"/>
</dbReference>
<accession>A0A1F6BH77</accession>
<dbReference type="AlphaFoldDB" id="A0A1F6BH77"/>
<keyword evidence="1" id="KW-0238">DNA-binding</keyword>
<sequence length="65" mass="7866">MKPQVKYVKSFSKGQITIPKEFRQTFGMTDEFWLRLYIDEGKIIAEPIEREKDKKEYKVKLLKIK</sequence>
<feature type="non-terminal residue" evidence="3">
    <location>
        <position position="65"/>
    </location>
</feature>
<evidence type="ECO:0000313" key="3">
    <source>
        <dbReference type="EMBL" id="OGG36289.1"/>
    </source>
</evidence>
<feature type="domain" description="SpoVT-AbrB" evidence="2">
    <location>
        <begin position="5"/>
        <end position="50"/>
    </location>
</feature>
<dbReference type="EMBL" id="MFJU01000018">
    <property type="protein sequence ID" value="OGG36289.1"/>
    <property type="molecule type" value="Genomic_DNA"/>
</dbReference>
<protein>
    <recommendedName>
        <fullName evidence="2">SpoVT-AbrB domain-containing protein</fullName>
    </recommendedName>
</protein>
<dbReference type="SUPFAM" id="SSF89447">
    <property type="entry name" value="AbrB/MazE/MraZ-like"/>
    <property type="match status" value="1"/>
</dbReference>
<organism evidence="3 4">
    <name type="scientific">Candidatus Gottesmanbacteria bacterium RIFCSPLOWO2_01_FULL_42_22</name>
    <dbReference type="NCBI Taxonomy" id="1798391"/>
    <lineage>
        <taxon>Bacteria</taxon>
        <taxon>Candidatus Gottesmaniibacteriota</taxon>
    </lineage>
</organism>
<evidence type="ECO:0000313" key="4">
    <source>
        <dbReference type="Proteomes" id="UP000176228"/>
    </source>
</evidence>